<feature type="binding site" evidence="4">
    <location>
        <position position="94"/>
    </location>
    <ligand>
        <name>a divalent metal cation</name>
        <dbReference type="ChEBI" id="CHEBI:60240"/>
        <label>1</label>
    </ligand>
</feature>
<comment type="similarity">
    <text evidence="1">Belongs to the metallo-dependent hydrolases superfamily. TatD-type hydrolase family.</text>
</comment>
<dbReference type="InterPro" id="IPR001130">
    <property type="entry name" value="TatD-like"/>
</dbReference>
<proteinExistence type="inferred from homology"/>
<dbReference type="CDD" id="cd01310">
    <property type="entry name" value="TatD_DNAse"/>
    <property type="match status" value="1"/>
</dbReference>
<feature type="binding site" evidence="4">
    <location>
        <position position="130"/>
    </location>
    <ligand>
        <name>a divalent metal cation</name>
        <dbReference type="ChEBI" id="CHEBI:60240"/>
        <label>2</label>
    </ligand>
</feature>
<dbReference type="PROSITE" id="PS01090">
    <property type="entry name" value="TATD_2"/>
    <property type="match status" value="1"/>
</dbReference>
<evidence type="ECO:0000256" key="2">
    <source>
        <dbReference type="ARBA" id="ARBA00022723"/>
    </source>
</evidence>
<dbReference type="PIRSF" id="PIRSF005902">
    <property type="entry name" value="DNase_TatD"/>
    <property type="match status" value="1"/>
</dbReference>
<name>A0A1N6R9X5_9GAMM</name>
<dbReference type="PROSITE" id="PS01137">
    <property type="entry name" value="TATD_1"/>
    <property type="match status" value="1"/>
</dbReference>
<dbReference type="Gene3D" id="3.20.20.140">
    <property type="entry name" value="Metal-dependent hydrolases"/>
    <property type="match status" value="1"/>
</dbReference>
<keyword evidence="3" id="KW-0378">Hydrolase</keyword>
<dbReference type="GO" id="GO:0046872">
    <property type="term" value="F:metal ion binding"/>
    <property type="evidence" value="ECO:0007669"/>
    <property type="project" value="UniProtKB-KW"/>
</dbReference>
<evidence type="ECO:0000256" key="1">
    <source>
        <dbReference type="ARBA" id="ARBA00009275"/>
    </source>
</evidence>
<dbReference type="InterPro" id="IPR032466">
    <property type="entry name" value="Metal_Hydrolase"/>
</dbReference>
<dbReference type="GO" id="GO:0005829">
    <property type="term" value="C:cytosol"/>
    <property type="evidence" value="ECO:0007669"/>
    <property type="project" value="TreeGrafter"/>
</dbReference>
<gene>
    <name evidence="5" type="ORF">SAMN05421647_103198</name>
</gene>
<sequence>MFIDSHCHLDMLKLDKHDGQLSNVISAAQERNVDKMLCVCVDLNKFDSMYACASDFDNVFFSAGIHPLHVEESPYDEGRLRQLADNPRIVALGETGLDYHYTQDSIEQQKESFAGHLQLAGELDLPVIVHTRDAREDTIELIKAHGNVNSAGVLHCFTESLEMAKSALELGYMISFSGIITFRNAEELREVVKAVPLERMLIETDSPYLAPVPFRGKQNQPAYVADVAACVAELKGIPVEQVAEQTTENFYTLFKRTRAS</sequence>
<dbReference type="RefSeq" id="WP_076462387.1">
    <property type="nucleotide sequence ID" value="NZ_FTMN01000003.1"/>
</dbReference>
<protein>
    <submittedName>
        <fullName evidence="5">TatD DNase family protein</fullName>
    </submittedName>
</protein>
<dbReference type="InterPro" id="IPR018228">
    <property type="entry name" value="DNase_TatD-rel_CS"/>
</dbReference>
<dbReference type="STRING" id="49186.SAMN05421647_103198"/>
<dbReference type="EMBL" id="FTMN01000003">
    <property type="protein sequence ID" value="SIQ25633.1"/>
    <property type="molecule type" value="Genomic_DNA"/>
</dbReference>
<keyword evidence="2 4" id="KW-0479">Metal-binding</keyword>
<dbReference type="PANTHER" id="PTHR46124">
    <property type="entry name" value="D-AMINOACYL-TRNA DEACYLASE"/>
    <property type="match status" value="1"/>
</dbReference>
<evidence type="ECO:0000313" key="6">
    <source>
        <dbReference type="Proteomes" id="UP000186895"/>
    </source>
</evidence>
<dbReference type="AlphaFoldDB" id="A0A1N6R9X5"/>
<accession>A0A1N6R9X5</accession>
<evidence type="ECO:0000313" key="5">
    <source>
        <dbReference type="EMBL" id="SIQ25633.1"/>
    </source>
</evidence>
<dbReference type="eggNOG" id="COG0084">
    <property type="taxonomic scope" value="Bacteria"/>
</dbReference>
<dbReference type="GO" id="GO:0004536">
    <property type="term" value="F:DNA nuclease activity"/>
    <property type="evidence" value="ECO:0007669"/>
    <property type="project" value="InterPro"/>
</dbReference>
<dbReference type="Proteomes" id="UP000186895">
    <property type="component" value="Unassembled WGS sequence"/>
</dbReference>
<dbReference type="PANTHER" id="PTHR46124:SF2">
    <property type="entry name" value="D-AMINOACYL-TRNA DEACYLASE"/>
    <property type="match status" value="1"/>
</dbReference>
<feature type="binding site" evidence="4">
    <location>
        <position position="205"/>
    </location>
    <ligand>
        <name>a divalent metal cation</name>
        <dbReference type="ChEBI" id="CHEBI:60240"/>
        <label>1</label>
    </ligand>
</feature>
<feature type="binding site" evidence="4">
    <location>
        <position position="6"/>
    </location>
    <ligand>
        <name>a divalent metal cation</name>
        <dbReference type="ChEBI" id="CHEBI:60240"/>
        <label>1</label>
    </ligand>
</feature>
<keyword evidence="6" id="KW-1185">Reference proteome</keyword>
<dbReference type="NCBIfam" id="TIGR00010">
    <property type="entry name" value="YchF/TatD family DNA exonuclease"/>
    <property type="match status" value="1"/>
</dbReference>
<feature type="binding site" evidence="4">
    <location>
        <position position="155"/>
    </location>
    <ligand>
        <name>a divalent metal cation</name>
        <dbReference type="ChEBI" id="CHEBI:60240"/>
        <label>2</label>
    </ligand>
</feature>
<evidence type="ECO:0000256" key="3">
    <source>
        <dbReference type="ARBA" id="ARBA00022801"/>
    </source>
</evidence>
<evidence type="ECO:0000256" key="4">
    <source>
        <dbReference type="PIRSR" id="PIRSR005902-1"/>
    </source>
</evidence>
<dbReference type="SUPFAM" id="SSF51556">
    <property type="entry name" value="Metallo-dependent hydrolases"/>
    <property type="match status" value="1"/>
</dbReference>
<dbReference type="GO" id="GO:0016788">
    <property type="term" value="F:hydrolase activity, acting on ester bonds"/>
    <property type="evidence" value="ECO:0007669"/>
    <property type="project" value="InterPro"/>
</dbReference>
<dbReference type="InterPro" id="IPR015991">
    <property type="entry name" value="TatD/YcfH-like"/>
</dbReference>
<reference evidence="5 6" key="1">
    <citation type="submission" date="2017-01" db="EMBL/GenBank/DDBJ databases">
        <authorList>
            <person name="Mah S.A."/>
            <person name="Swanson W.J."/>
            <person name="Moy G.W."/>
            <person name="Vacquier V.D."/>
        </authorList>
    </citation>
    <scope>NUCLEOTIDE SEQUENCE [LARGE SCALE GENOMIC DNA]</scope>
    <source>
        <strain evidence="5 6">DSM 7027</strain>
    </source>
</reference>
<dbReference type="FunFam" id="3.20.20.140:FF:000005">
    <property type="entry name" value="TatD family hydrolase"/>
    <property type="match status" value="1"/>
</dbReference>
<organism evidence="5 6">
    <name type="scientific">Marinobacterium stanieri</name>
    <dbReference type="NCBI Taxonomy" id="49186"/>
    <lineage>
        <taxon>Bacteria</taxon>
        <taxon>Pseudomonadati</taxon>
        <taxon>Pseudomonadota</taxon>
        <taxon>Gammaproteobacteria</taxon>
        <taxon>Oceanospirillales</taxon>
        <taxon>Oceanospirillaceae</taxon>
        <taxon>Marinobacterium</taxon>
    </lineage>
</organism>
<dbReference type="Pfam" id="PF01026">
    <property type="entry name" value="TatD_DNase"/>
    <property type="match status" value="1"/>
</dbReference>
<feature type="binding site" evidence="4">
    <location>
        <position position="8"/>
    </location>
    <ligand>
        <name>a divalent metal cation</name>
        <dbReference type="ChEBI" id="CHEBI:60240"/>
        <label>1</label>
    </ligand>
</feature>